<protein>
    <submittedName>
        <fullName evidence="3">Alpha/beta hydrolase fold</fullName>
    </submittedName>
</protein>
<feature type="domain" description="ACT" evidence="2">
    <location>
        <begin position="350"/>
        <end position="432"/>
    </location>
</feature>
<dbReference type="PRINTS" id="PR00111">
    <property type="entry name" value="ABHYDROLASE"/>
</dbReference>
<dbReference type="SUPFAM" id="SSF53474">
    <property type="entry name" value="alpha/beta-Hydrolases"/>
    <property type="match status" value="1"/>
</dbReference>
<evidence type="ECO:0000256" key="1">
    <source>
        <dbReference type="SAM" id="MobiDB-lite"/>
    </source>
</evidence>
<dbReference type="CDD" id="cd04900">
    <property type="entry name" value="ACT_UUR-like_1"/>
    <property type="match status" value="1"/>
</dbReference>
<evidence type="ECO:0000313" key="4">
    <source>
        <dbReference type="Proteomes" id="UP000264006"/>
    </source>
</evidence>
<dbReference type="OrthoDB" id="9812774at2"/>
<proteinExistence type="predicted"/>
<gene>
    <name evidence="3" type="ORF">DVS28_a0912</name>
</gene>
<dbReference type="InterPro" id="IPR050266">
    <property type="entry name" value="AB_hydrolase_sf"/>
</dbReference>
<dbReference type="InterPro" id="IPR029058">
    <property type="entry name" value="AB_hydrolase_fold"/>
</dbReference>
<feature type="domain" description="ACT" evidence="2">
    <location>
        <begin position="445"/>
        <end position="514"/>
    </location>
</feature>
<dbReference type="InterPro" id="IPR000073">
    <property type="entry name" value="AB_hydrolase_1"/>
</dbReference>
<dbReference type="KEGG" id="euz:DVS28_a0912"/>
<feature type="region of interest" description="Disordered" evidence="1">
    <location>
        <begin position="494"/>
        <end position="514"/>
    </location>
</feature>
<dbReference type="Gene3D" id="3.30.70.260">
    <property type="match status" value="1"/>
</dbReference>
<dbReference type="Proteomes" id="UP000264006">
    <property type="component" value="Chromosome"/>
</dbReference>
<dbReference type="AlphaFoldDB" id="A0A346XTR6"/>
<organism evidence="3 4">
    <name type="scientific">Euzebya pacifica</name>
    <dbReference type="NCBI Taxonomy" id="1608957"/>
    <lineage>
        <taxon>Bacteria</taxon>
        <taxon>Bacillati</taxon>
        <taxon>Actinomycetota</taxon>
        <taxon>Nitriliruptoria</taxon>
        <taxon>Euzebyales</taxon>
    </lineage>
</organism>
<reference evidence="3 4" key="1">
    <citation type="submission" date="2018-09" db="EMBL/GenBank/DDBJ databases">
        <title>Complete genome sequence of Euzebya sp. DY32-46 isolated from seawater of Pacific Ocean.</title>
        <authorList>
            <person name="Xu L."/>
            <person name="Wu Y.-H."/>
            <person name="Xu X.-W."/>
        </authorList>
    </citation>
    <scope>NUCLEOTIDE SEQUENCE [LARGE SCALE GENOMIC DNA]</scope>
    <source>
        <strain evidence="3 4">DY32-46</strain>
    </source>
</reference>
<dbReference type="GO" id="GO:0016020">
    <property type="term" value="C:membrane"/>
    <property type="evidence" value="ECO:0007669"/>
    <property type="project" value="TreeGrafter"/>
</dbReference>
<dbReference type="SUPFAM" id="SSF55021">
    <property type="entry name" value="ACT-like"/>
    <property type="match status" value="2"/>
</dbReference>
<dbReference type="Pfam" id="PF12697">
    <property type="entry name" value="Abhydrolase_6"/>
    <property type="match status" value="1"/>
</dbReference>
<dbReference type="RefSeq" id="WP_114590398.1">
    <property type="nucleotide sequence ID" value="NZ_CP031165.1"/>
</dbReference>
<dbReference type="PANTHER" id="PTHR43798:SF33">
    <property type="entry name" value="HYDROLASE, PUTATIVE (AFU_ORTHOLOGUE AFUA_2G14860)-RELATED"/>
    <property type="match status" value="1"/>
</dbReference>
<accession>A0A346XTR6</accession>
<sequence length="514" mass="55128">MAASDVLAWQQVDVDGVPTRYAVGGEGPPVLFLHGWALGTRAYRRPLRRLIRRGCRIYAPALPGLGGTADLAPHARTVAGYGWWAARFLASVGVSEPAIVIGHSFGGAVAIGMAHAQPDMVQYLVLLNAVGGGRWSGMVGDSRPLADRPLWDWAVHFAREAVVATTDVKAVRSVVPEVVGNLLRNPKGVWRSANMARRANLTAELAWLRSRRIPVLALTSDADSVIPQAAFEALCAAIGTDGHVVAGRHSWLLTDPDSMGEVLANVVDVQVAEHRGRTNASRLEALEDLLSQTPMSVGDRRRLLDEASPLWLMSEDERTLAGDLALCTPALEDGEVRAVVVPIEDSRLLRLTVVAHDRPGLLADTTAILAGEGLSILGATAITWSRLGMALHSLTVEPDEDFSVQRWNTIGARLQQADGTPVPVPTPRSSAPVVRIHGETEDRTLVTVEADDQLGTLAAICRWLADEGATIESLGTRSVGGRVVDSFVTRGRVPTGMPRLTGRYRSPRQRTTAA</sequence>
<name>A0A346XTR6_9ACTN</name>
<keyword evidence="4" id="KW-1185">Reference proteome</keyword>
<evidence type="ECO:0000259" key="2">
    <source>
        <dbReference type="PROSITE" id="PS51671"/>
    </source>
</evidence>
<dbReference type="InterPro" id="IPR045865">
    <property type="entry name" value="ACT-like_dom_sf"/>
</dbReference>
<dbReference type="EMBL" id="CP031165">
    <property type="protein sequence ID" value="AXV05613.1"/>
    <property type="molecule type" value="Genomic_DNA"/>
</dbReference>
<dbReference type="GO" id="GO:0016787">
    <property type="term" value="F:hydrolase activity"/>
    <property type="evidence" value="ECO:0007669"/>
    <property type="project" value="UniProtKB-KW"/>
</dbReference>
<dbReference type="Gene3D" id="3.40.50.1820">
    <property type="entry name" value="alpha/beta hydrolase"/>
    <property type="match status" value="1"/>
</dbReference>
<dbReference type="InterPro" id="IPR002912">
    <property type="entry name" value="ACT_dom"/>
</dbReference>
<dbReference type="PANTHER" id="PTHR43798">
    <property type="entry name" value="MONOACYLGLYCEROL LIPASE"/>
    <property type="match status" value="1"/>
</dbReference>
<dbReference type="PROSITE" id="PS51671">
    <property type="entry name" value="ACT"/>
    <property type="match status" value="2"/>
</dbReference>
<keyword evidence="3" id="KW-0378">Hydrolase</keyword>
<evidence type="ECO:0000313" key="3">
    <source>
        <dbReference type="EMBL" id="AXV05613.1"/>
    </source>
</evidence>